<proteinExistence type="predicted"/>
<dbReference type="Pfam" id="PF13966">
    <property type="entry name" value="zf-RVT"/>
    <property type="match status" value="1"/>
</dbReference>
<accession>A0AAV3PMQ7</accession>
<feature type="transmembrane region" description="Helical" evidence="1">
    <location>
        <begin position="74"/>
        <end position="96"/>
    </location>
</feature>
<keyword evidence="1" id="KW-1133">Transmembrane helix</keyword>
<dbReference type="InterPro" id="IPR026960">
    <property type="entry name" value="RVT-Znf"/>
</dbReference>
<keyword evidence="4" id="KW-1185">Reference proteome</keyword>
<gene>
    <name evidence="3" type="ORF">LIER_11265</name>
</gene>
<keyword evidence="1" id="KW-0472">Membrane</keyword>
<sequence>MSSLSSGYADVLLWKGSRTYNSTRVWHSLRIEQSRVRLHKLIWFDGHVPKHNFIVWLLCRGRLKTKDMLCKWNIIVYSVRLWSTCSFFVLSLAAAWRNLSGFVKDFH</sequence>
<comment type="caution">
    <text evidence="3">The sequence shown here is derived from an EMBL/GenBank/DDBJ whole genome shotgun (WGS) entry which is preliminary data.</text>
</comment>
<evidence type="ECO:0000256" key="1">
    <source>
        <dbReference type="SAM" id="Phobius"/>
    </source>
</evidence>
<dbReference type="AlphaFoldDB" id="A0AAV3PMQ7"/>
<evidence type="ECO:0000259" key="2">
    <source>
        <dbReference type="Pfam" id="PF13966"/>
    </source>
</evidence>
<evidence type="ECO:0000313" key="3">
    <source>
        <dbReference type="EMBL" id="GAA0152904.1"/>
    </source>
</evidence>
<protein>
    <recommendedName>
        <fullName evidence="2">Reverse transcriptase zinc-binding domain-containing protein</fullName>
    </recommendedName>
</protein>
<organism evidence="3 4">
    <name type="scientific">Lithospermum erythrorhizon</name>
    <name type="common">Purple gromwell</name>
    <name type="synonym">Lithospermum officinale var. erythrorhizon</name>
    <dbReference type="NCBI Taxonomy" id="34254"/>
    <lineage>
        <taxon>Eukaryota</taxon>
        <taxon>Viridiplantae</taxon>
        <taxon>Streptophyta</taxon>
        <taxon>Embryophyta</taxon>
        <taxon>Tracheophyta</taxon>
        <taxon>Spermatophyta</taxon>
        <taxon>Magnoliopsida</taxon>
        <taxon>eudicotyledons</taxon>
        <taxon>Gunneridae</taxon>
        <taxon>Pentapetalae</taxon>
        <taxon>asterids</taxon>
        <taxon>lamiids</taxon>
        <taxon>Boraginales</taxon>
        <taxon>Boraginaceae</taxon>
        <taxon>Boraginoideae</taxon>
        <taxon>Lithospermeae</taxon>
        <taxon>Lithospermum</taxon>
    </lineage>
</organism>
<keyword evidence="1" id="KW-0812">Transmembrane</keyword>
<name>A0AAV3PMQ7_LITER</name>
<dbReference type="EMBL" id="BAABME010002075">
    <property type="protein sequence ID" value="GAA0152904.1"/>
    <property type="molecule type" value="Genomic_DNA"/>
</dbReference>
<evidence type="ECO:0000313" key="4">
    <source>
        <dbReference type="Proteomes" id="UP001454036"/>
    </source>
</evidence>
<reference evidence="3 4" key="1">
    <citation type="submission" date="2024-01" db="EMBL/GenBank/DDBJ databases">
        <title>The complete chloroplast genome sequence of Lithospermum erythrorhizon: insights into the phylogenetic relationship among Boraginaceae species and the maternal lineages of purple gromwells.</title>
        <authorList>
            <person name="Okada T."/>
            <person name="Watanabe K."/>
        </authorList>
    </citation>
    <scope>NUCLEOTIDE SEQUENCE [LARGE SCALE GENOMIC DNA]</scope>
</reference>
<feature type="domain" description="Reverse transcriptase zinc-binding" evidence="2">
    <location>
        <begin position="20"/>
        <end position="76"/>
    </location>
</feature>
<dbReference type="Proteomes" id="UP001454036">
    <property type="component" value="Unassembled WGS sequence"/>
</dbReference>